<evidence type="ECO:0000313" key="6">
    <source>
        <dbReference type="EMBL" id="OOV85957.1"/>
    </source>
</evidence>
<dbReference type="GO" id="GO:0003677">
    <property type="term" value="F:DNA binding"/>
    <property type="evidence" value="ECO:0007669"/>
    <property type="project" value="UniProtKB-UniRule"/>
</dbReference>
<protein>
    <recommendedName>
        <fullName evidence="5">HTH tetR-type domain-containing protein</fullName>
    </recommendedName>
</protein>
<evidence type="ECO:0000256" key="3">
    <source>
        <dbReference type="ARBA" id="ARBA00023163"/>
    </source>
</evidence>
<dbReference type="SUPFAM" id="SSF48498">
    <property type="entry name" value="Tetracyclin repressor-like, C-terminal domain"/>
    <property type="match status" value="1"/>
</dbReference>
<dbReference type="STRING" id="966.BTA35_0215720"/>
<dbReference type="EMBL" id="MTSD02000010">
    <property type="protein sequence ID" value="OOV85957.1"/>
    <property type="molecule type" value="Genomic_DNA"/>
</dbReference>
<dbReference type="AlphaFoldDB" id="A0A1T1H8B7"/>
<keyword evidence="7" id="KW-1185">Reference proteome</keyword>
<feature type="DNA-binding region" description="H-T-H motif" evidence="4">
    <location>
        <begin position="32"/>
        <end position="51"/>
    </location>
</feature>
<organism evidence="6 7">
    <name type="scientific">Oceanospirillum linum</name>
    <dbReference type="NCBI Taxonomy" id="966"/>
    <lineage>
        <taxon>Bacteria</taxon>
        <taxon>Pseudomonadati</taxon>
        <taxon>Pseudomonadota</taxon>
        <taxon>Gammaproteobacteria</taxon>
        <taxon>Oceanospirillales</taxon>
        <taxon>Oceanospirillaceae</taxon>
        <taxon>Oceanospirillum</taxon>
    </lineage>
</organism>
<dbReference type="RefSeq" id="WP_078320763.1">
    <property type="nucleotide sequence ID" value="NZ_FXTS01000011.1"/>
</dbReference>
<dbReference type="SUPFAM" id="SSF46689">
    <property type="entry name" value="Homeodomain-like"/>
    <property type="match status" value="1"/>
</dbReference>
<sequence length="190" mass="20826">MSWSPEHKAQTRSKILKSASHLFTHHGFDKVSIDQVMQDAGMTRGAFYKHFSSKSELYSEAIIYGATQGAGRNLSTATDIAQVIERYLSLHHLQPEKDACPLAFLVSDITQREPLQQKTYAKVLQGFTRFLEQKSGKSREQAVLATVLMIGGVALARAAGDETLAGEIIQTARVEAQQQLGCMAENKAGS</sequence>
<reference evidence="6" key="1">
    <citation type="submission" date="2017-02" db="EMBL/GenBank/DDBJ databases">
        <title>Draft Genome Sequence of the Salt Water Bacterium Oceanospirillum linum ATCC 11336.</title>
        <authorList>
            <person name="Trachtenberg A.M."/>
            <person name="Carney J.G."/>
            <person name="Linnane J.D."/>
            <person name="Rheaume B.A."/>
            <person name="Pitts N.L."/>
            <person name="Mykles D.L."/>
            <person name="Maclea K.S."/>
        </authorList>
    </citation>
    <scope>NUCLEOTIDE SEQUENCE [LARGE SCALE GENOMIC DNA]</scope>
    <source>
        <strain evidence="6">ATCC 11336</strain>
    </source>
</reference>
<gene>
    <name evidence="6" type="ORF">BTA35_0215720</name>
</gene>
<evidence type="ECO:0000256" key="1">
    <source>
        <dbReference type="ARBA" id="ARBA00023015"/>
    </source>
</evidence>
<dbReference type="PRINTS" id="PR00455">
    <property type="entry name" value="HTHTETR"/>
</dbReference>
<evidence type="ECO:0000313" key="7">
    <source>
        <dbReference type="Proteomes" id="UP000190064"/>
    </source>
</evidence>
<dbReference type="Gene3D" id="1.10.357.10">
    <property type="entry name" value="Tetracycline Repressor, domain 2"/>
    <property type="match status" value="1"/>
</dbReference>
<feature type="domain" description="HTH tetR-type" evidence="5">
    <location>
        <begin position="9"/>
        <end position="69"/>
    </location>
</feature>
<comment type="caution">
    <text evidence="6">The sequence shown here is derived from an EMBL/GenBank/DDBJ whole genome shotgun (WGS) entry which is preliminary data.</text>
</comment>
<keyword evidence="2 4" id="KW-0238">DNA-binding</keyword>
<keyword evidence="3" id="KW-0804">Transcription</keyword>
<dbReference type="Gene3D" id="1.10.10.60">
    <property type="entry name" value="Homeodomain-like"/>
    <property type="match status" value="1"/>
</dbReference>
<proteinExistence type="predicted"/>
<dbReference type="PROSITE" id="PS50977">
    <property type="entry name" value="HTH_TETR_2"/>
    <property type="match status" value="1"/>
</dbReference>
<dbReference type="InterPro" id="IPR036271">
    <property type="entry name" value="Tet_transcr_reg_TetR-rel_C_sf"/>
</dbReference>
<name>A0A1T1H8B7_OCELI</name>
<evidence type="ECO:0000256" key="2">
    <source>
        <dbReference type="ARBA" id="ARBA00023125"/>
    </source>
</evidence>
<dbReference type="Pfam" id="PF00440">
    <property type="entry name" value="TetR_N"/>
    <property type="match status" value="1"/>
</dbReference>
<dbReference type="Proteomes" id="UP000190064">
    <property type="component" value="Unassembled WGS sequence"/>
</dbReference>
<dbReference type="InterPro" id="IPR009057">
    <property type="entry name" value="Homeodomain-like_sf"/>
</dbReference>
<dbReference type="PANTHER" id="PTHR47506:SF7">
    <property type="entry name" value="TRANSCRIPTIONAL REGULATORY PROTEIN"/>
    <property type="match status" value="1"/>
</dbReference>
<accession>A0A1T1H8B7</accession>
<keyword evidence="1" id="KW-0805">Transcription regulation</keyword>
<evidence type="ECO:0000256" key="4">
    <source>
        <dbReference type="PROSITE-ProRule" id="PRU00335"/>
    </source>
</evidence>
<dbReference type="PANTHER" id="PTHR47506">
    <property type="entry name" value="TRANSCRIPTIONAL REGULATORY PROTEIN"/>
    <property type="match status" value="1"/>
</dbReference>
<dbReference type="InterPro" id="IPR001647">
    <property type="entry name" value="HTH_TetR"/>
</dbReference>
<evidence type="ECO:0000259" key="5">
    <source>
        <dbReference type="PROSITE" id="PS50977"/>
    </source>
</evidence>